<evidence type="ECO:0000256" key="1">
    <source>
        <dbReference type="SAM" id="Phobius"/>
    </source>
</evidence>
<accession>A0A1I5XEW7</accession>
<protein>
    <submittedName>
        <fullName evidence="2">Uncharacterized protein</fullName>
    </submittedName>
</protein>
<keyword evidence="1" id="KW-0812">Transmembrane</keyword>
<sequence length="60" mass="7322">MKFNFFKYTVTFTWVLVVFYWAIYTNIPKRSIEYVVKTLPLILLGIWIIESIFKKLSRKN</sequence>
<keyword evidence="1" id="KW-0472">Membrane</keyword>
<keyword evidence="3" id="KW-1185">Reference proteome</keyword>
<dbReference type="Proteomes" id="UP000199136">
    <property type="component" value="Unassembled WGS sequence"/>
</dbReference>
<dbReference type="RefSeq" id="WP_092480446.1">
    <property type="nucleotide sequence ID" value="NZ_FOXW01000004.1"/>
</dbReference>
<evidence type="ECO:0000313" key="2">
    <source>
        <dbReference type="EMBL" id="SFQ30523.1"/>
    </source>
</evidence>
<dbReference type="EMBL" id="FOXW01000004">
    <property type="protein sequence ID" value="SFQ30523.1"/>
    <property type="molecule type" value="Genomic_DNA"/>
</dbReference>
<feature type="transmembrane region" description="Helical" evidence="1">
    <location>
        <begin position="5"/>
        <end position="23"/>
    </location>
</feature>
<gene>
    <name evidence="2" type="ORF">SAMN04488506_1403</name>
</gene>
<evidence type="ECO:0000313" key="3">
    <source>
        <dbReference type="Proteomes" id="UP000199136"/>
    </source>
</evidence>
<organism evidence="2 3">
    <name type="scientific">Desemzia incerta</name>
    <dbReference type="NCBI Taxonomy" id="82801"/>
    <lineage>
        <taxon>Bacteria</taxon>
        <taxon>Bacillati</taxon>
        <taxon>Bacillota</taxon>
        <taxon>Bacilli</taxon>
        <taxon>Lactobacillales</taxon>
        <taxon>Carnobacteriaceae</taxon>
        <taxon>Desemzia</taxon>
    </lineage>
</organism>
<dbReference type="AlphaFoldDB" id="A0A1I5XEW7"/>
<name>A0A1I5XEW7_9LACT</name>
<proteinExistence type="predicted"/>
<keyword evidence="1" id="KW-1133">Transmembrane helix</keyword>
<feature type="transmembrane region" description="Helical" evidence="1">
    <location>
        <begin position="35"/>
        <end position="53"/>
    </location>
</feature>
<reference evidence="2 3" key="1">
    <citation type="submission" date="2016-10" db="EMBL/GenBank/DDBJ databases">
        <authorList>
            <person name="de Groot N.N."/>
        </authorList>
    </citation>
    <scope>NUCLEOTIDE SEQUENCE [LARGE SCALE GENOMIC DNA]</scope>
    <source>
        <strain evidence="2 3">DSM 20581</strain>
    </source>
</reference>